<evidence type="ECO:0000313" key="3">
    <source>
        <dbReference type="Proteomes" id="UP001218218"/>
    </source>
</evidence>
<feature type="region of interest" description="Disordered" evidence="1">
    <location>
        <begin position="121"/>
        <end position="140"/>
    </location>
</feature>
<protein>
    <submittedName>
        <fullName evidence="2">Uncharacterized protein</fullName>
    </submittedName>
</protein>
<sequence>MDDLLGEFIKLHVGPHTVYLPLEDINWIHSNYSPMSPSSDSDDPFPTPPGLEAAWLKLVHHSKQFQESKNEGAGSHEGHLDTIAAAWVILVLSPLLLTETAPGSVPQVRAPRTRCSFETVHRPHGWGSQQSSPVESQLGSETATKDFPLPQEVENILGSGSSFLDKRHEYIKKTAAEAAKKEREIKREQALATKKAVPPSKETTLSGKHARSESVGPSDIESKDQIDTDIDMDPDEDFLGTPAWCMLCSKLLKHTVQSCPDQGSENGQGHGKSHRVPSHTDIESATNMPVKKKATRVRFQKKTGPAGPAVIVDSGSPVIAFSVTAGSAAVEQHEASASSNTLPAASFSFDDIGKMINSGDHVIKSIGTLAQTNEGLQHHNGITLYSSTPEDHCYNSHLQCTHCGQTLSAIWSVKLTIIYCQLWEFVLRLVQQPGALSQNRQYIQRALGNLYNFDFEHIFRCKPPTSFFGHYAILSRPTSTGPLV</sequence>
<organism evidence="2 3">
    <name type="scientific">Mycena albidolilacea</name>
    <dbReference type="NCBI Taxonomy" id="1033008"/>
    <lineage>
        <taxon>Eukaryota</taxon>
        <taxon>Fungi</taxon>
        <taxon>Dikarya</taxon>
        <taxon>Basidiomycota</taxon>
        <taxon>Agaricomycotina</taxon>
        <taxon>Agaricomycetes</taxon>
        <taxon>Agaricomycetidae</taxon>
        <taxon>Agaricales</taxon>
        <taxon>Marasmiineae</taxon>
        <taxon>Mycenaceae</taxon>
        <taxon>Mycena</taxon>
    </lineage>
</organism>
<dbReference type="EMBL" id="JARIHO010000035">
    <property type="protein sequence ID" value="KAJ7331515.1"/>
    <property type="molecule type" value="Genomic_DNA"/>
</dbReference>
<accession>A0AAD6ZNV6</accession>
<keyword evidence="3" id="KW-1185">Reference proteome</keyword>
<reference evidence="2" key="1">
    <citation type="submission" date="2023-03" db="EMBL/GenBank/DDBJ databases">
        <title>Massive genome expansion in bonnet fungi (Mycena s.s.) driven by repeated elements and novel gene families across ecological guilds.</title>
        <authorList>
            <consortium name="Lawrence Berkeley National Laboratory"/>
            <person name="Harder C.B."/>
            <person name="Miyauchi S."/>
            <person name="Viragh M."/>
            <person name="Kuo A."/>
            <person name="Thoen E."/>
            <person name="Andreopoulos B."/>
            <person name="Lu D."/>
            <person name="Skrede I."/>
            <person name="Drula E."/>
            <person name="Henrissat B."/>
            <person name="Morin E."/>
            <person name="Kohler A."/>
            <person name="Barry K."/>
            <person name="LaButti K."/>
            <person name="Morin E."/>
            <person name="Salamov A."/>
            <person name="Lipzen A."/>
            <person name="Mereny Z."/>
            <person name="Hegedus B."/>
            <person name="Baldrian P."/>
            <person name="Stursova M."/>
            <person name="Weitz H."/>
            <person name="Taylor A."/>
            <person name="Grigoriev I.V."/>
            <person name="Nagy L.G."/>
            <person name="Martin F."/>
            <person name="Kauserud H."/>
        </authorList>
    </citation>
    <scope>NUCLEOTIDE SEQUENCE</scope>
    <source>
        <strain evidence="2">CBHHK002</strain>
    </source>
</reference>
<feature type="region of interest" description="Disordered" evidence="1">
    <location>
        <begin position="190"/>
        <end position="229"/>
    </location>
</feature>
<dbReference type="Proteomes" id="UP001218218">
    <property type="component" value="Unassembled WGS sequence"/>
</dbReference>
<evidence type="ECO:0000313" key="2">
    <source>
        <dbReference type="EMBL" id="KAJ7331515.1"/>
    </source>
</evidence>
<evidence type="ECO:0000256" key="1">
    <source>
        <dbReference type="SAM" id="MobiDB-lite"/>
    </source>
</evidence>
<feature type="compositionally biased region" description="Polar residues" evidence="1">
    <location>
        <begin position="127"/>
        <end position="140"/>
    </location>
</feature>
<comment type="caution">
    <text evidence="2">The sequence shown here is derived from an EMBL/GenBank/DDBJ whole genome shotgun (WGS) entry which is preliminary data.</text>
</comment>
<proteinExistence type="predicted"/>
<dbReference type="AlphaFoldDB" id="A0AAD6ZNV6"/>
<feature type="region of interest" description="Disordered" evidence="1">
    <location>
        <begin position="259"/>
        <end position="284"/>
    </location>
</feature>
<gene>
    <name evidence="2" type="ORF">DFH08DRAFT_814825</name>
</gene>
<name>A0AAD6ZNV6_9AGAR</name>